<dbReference type="AlphaFoldDB" id="A0A285NLY6"/>
<dbReference type="NCBIfam" id="NF004012">
    <property type="entry name" value="PRK05477.1-2"/>
    <property type="match status" value="1"/>
</dbReference>
<dbReference type="EC" id="6.3.5.-" evidence="11"/>
<dbReference type="GO" id="GO:0005524">
    <property type="term" value="F:ATP binding"/>
    <property type="evidence" value="ECO:0007669"/>
    <property type="project" value="UniProtKB-KW"/>
</dbReference>
<evidence type="ECO:0000256" key="9">
    <source>
        <dbReference type="ARBA" id="ARBA00047380"/>
    </source>
</evidence>
<dbReference type="EMBL" id="OBEI01000011">
    <property type="protein sequence ID" value="SNZ10512.1"/>
    <property type="molecule type" value="Genomic_DNA"/>
</dbReference>
<dbReference type="Proteomes" id="UP000219036">
    <property type="component" value="Unassembled WGS sequence"/>
</dbReference>
<dbReference type="InterPro" id="IPR004413">
    <property type="entry name" value="GatB"/>
</dbReference>
<dbReference type="PANTHER" id="PTHR11659:SF0">
    <property type="entry name" value="GLUTAMYL-TRNA(GLN) AMIDOTRANSFERASE SUBUNIT B, MITOCHONDRIAL"/>
    <property type="match status" value="1"/>
</dbReference>
<dbReference type="InterPro" id="IPR014746">
    <property type="entry name" value="Gln_synth/guanido_kin_cat_dom"/>
</dbReference>
<dbReference type="InterPro" id="IPR017959">
    <property type="entry name" value="Asn/Gln-tRNA_amidoTrfase_suB/E"/>
</dbReference>
<evidence type="ECO:0000256" key="7">
    <source>
        <dbReference type="ARBA" id="ARBA00022917"/>
    </source>
</evidence>
<reference evidence="14" key="1">
    <citation type="submission" date="2017-09" db="EMBL/GenBank/DDBJ databases">
        <authorList>
            <person name="Varghese N."/>
            <person name="Submissions S."/>
        </authorList>
    </citation>
    <scope>NUCLEOTIDE SEQUENCE [LARGE SCALE GENOMIC DNA]</scope>
    <source>
        <strain evidence="14">DSM 15103</strain>
    </source>
</reference>
<evidence type="ECO:0000256" key="10">
    <source>
        <dbReference type="ARBA" id="ARBA00047913"/>
    </source>
</evidence>
<evidence type="ECO:0000256" key="4">
    <source>
        <dbReference type="ARBA" id="ARBA00022598"/>
    </source>
</evidence>
<dbReference type="FunFam" id="1.10.10.410:FF:000001">
    <property type="entry name" value="Aspartyl/glutamyl-tRNA(Asn/Gln) amidotransferase subunit B"/>
    <property type="match status" value="1"/>
</dbReference>
<comment type="catalytic activity">
    <reaction evidence="10 11">
        <text>L-glutamyl-tRNA(Gln) + L-glutamine + ATP + H2O = L-glutaminyl-tRNA(Gln) + L-glutamate + ADP + phosphate + H(+)</text>
        <dbReference type="Rhea" id="RHEA:17521"/>
        <dbReference type="Rhea" id="RHEA-COMP:9681"/>
        <dbReference type="Rhea" id="RHEA-COMP:9684"/>
        <dbReference type="ChEBI" id="CHEBI:15377"/>
        <dbReference type="ChEBI" id="CHEBI:15378"/>
        <dbReference type="ChEBI" id="CHEBI:29985"/>
        <dbReference type="ChEBI" id="CHEBI:30616"/>
        <dbReference type="ChEBI" id="CHEBI:43474"/>
        <dbReference type="ChEBI" id="CHEBI:58359"/>
        <dbReference type="ChEBI" id="CHEBI:78520"/>
        <dbReference type="ChEBI" id="CHEBI:78521"/>
        <dbReference type="ChEBI" id="CHEBI:456216"/>
    </reaction>
</comment>
<protein>
    <recommendedName>
        <fullName evidence="3 11">Aspartyl/glutamyl-tRNA(Asn/Gln) amidotransferase subunit B</fullName>
        <shortName evidence="11">Asp/Glu-ADT subunit B</shortName>
        <ecNumber evidence="11">6.3.5.-</ecNumber>
    </recommendedName>
</protein>
<comment type="function">
    <text evidence="8 11">Allows the formation of correctly charged Asn-tRNA(Asn) or Gln-tRNA(Gln) through the transamidation of misacylated Asp-tRNA(Asn) or Glu-tRNA(Gln) in organisms which lack either or both of asparaginyl-tRNA or glutaminyl-tRNA synthetases. The reaction takes place in the presence of glutamine and ATP through an activated phospho-Asp-tRNA(Asn) or phospho-Glu-tRNA(Gln).</text>
</comment>
<dbReference type="InterPro" id="IPR042114">
    <property type="entry name" value="GatB_C_1"/>
</dbReference>
<dbReference type="NCBIfam" id="NF004015">
    <property type="entry name" value="PRK05477.1-5"/>
    <property type="match status" value="1"/>
</dbReference>
<dbReference type="Pfam" id="PF02637">
    <property type="entry name" value="GatB_Yqey"/>
    <property type="match status" value="1"/>
</dbReference>
<dbReference type="InterPro" id="IPR023168">
    <property type="entry name" value="GatB_Yqey_C_2"/>
</dbReference>
<name>A0A285NLY6_9AQUI</name>
<dbReference type="GO" id="GO:0050567">
    <property type="term" value="F:glutaminyl-tRNA synthase (glutamine-hydrolyzing) activity"/>
    <property type="evidence" value="ECO:0007669"/>
    <property type="project" value="UniProtKB-UniRule"/>
</dbReference>
<dbReference type="InterPro" id="IPR017958">
    <property type="entry name" value="Gln-tRNA_amidoTrfase_suB_CS"/>
</dbReference>
<comment type="similarity">
    <text evidence="1 11">Belongs to the GatB/GatE family. GatB subfamily.</text>
</comment>
<dbReference type="InterPro" id="IPR003789">
    <property type="entry name" value="Asn/Gln_tRNA_amidoTrase-B-like"/>
</dbReference>
<dbReference type="FunFam" id="1.10.150.380:FF:000001">
    <property type="entry name" value="Aspartyl/glutamyl-tRNA(Asn/Gln) amidotransferase subunit B"/>
    <property type="match status" value="1"/>
</dbReference>
<evidence type="ECO:0000256" key="3">
    <source>
        <dbReference type="ARBA" id="ARBA00016923"/>
    </source>
</evidence>
<dbReference type="NCBIfam" id="NF004014">
    <property type="entry name" value="PRK05477.1-4"/>
    <property type="match status" value="1"/>
</dbReference>
<comment type="subunit">
    <text evidence="2 11">Heterotrimer of A, B and C subunits.</text>
</comment>
<accession>A0A285NLY6</accession>
<proteinExistence type="inferred from homology"/>
<dbReference type="GO" id="GO:0050566">
    <property type="term" value="F:asparaginyl-tRNA synthase (glutamine-hydrolyzing) activity"/>
    <property type="evidence" value="ECO:0007669"/>
    <property type="project" value="RHEA"/>
</dbReference>
<dbReference type="PROSITE" id="PS01234">
    <property type="entry name" value="GATB"/>
    <property type="match status" value="1"/>
</dbReference>
<organism evidence="13 14">
    <name type="scientific">Persephonella hydrogeniphila</name>
    <dbReference type="NCBI Taxonomy" id="198703"/>
    <lineage>
        <taxon>Bacteria</taxon>
        <taxon>Pseudomonadati</taxon>
        <taxon>Aquificota</taxon>
        <taxon>Aquificia</taxon>
        <taxon>Aquificales</taxon>
        <taxon>Hydrogenothermaceae</taxon>
        <taxon>Persephonella</taxon>
    </lineage>
</organism>
<dbReference type="SMART" id="SM00845">
    <property type="entry name" value="GatB_Yqey"/>
    <property type="match status" value="1"/>
</dbReference>
<comment type="catalytic activity">
    <reaction evidence="9 11">
        <text>L-aspartyl-tRNA(Asn) + L-glutamine + ATP + H2O = L-asparaginyl-tRNA(Asn) + L-glutamate + ADP + phosphate + 2 H(+)</text>
        <dbReference type="Rhea" id="RHEA:14513"/>
        <dbReference type="Rhea" id="RHEA-COMP:9674"/>
        <dbReference type="Rhea" id="RHEA-COMP:9677"/>
        <dbReference type="ChEBI" id="CHEBI:15377"/>
        <dbReference type="ChEBI" id="CHEBI:15378"/>
        <dbReference type="ChEBI" id="CHEBI:29985"/>
        <dbReference type="ChEBI" id="CHEBI:30616"/>
        <dbReference type="ChEBI" id="CHEBI:43474"/>
        <dbReference type="ChEBI" id="CHEBI:58359"/>
        <dbReference type="ChEBI" id="CHEBI:78515"/>
        <dbReference type="ChEBI" id="CHEBI:78516"/>
        <dbReference type="ChEBI" id="CHEBI:456216"/>
    </reaction>
</comment>
<evidence type="ECO:0000256" key="8">
    <source>
        <dbReference type="ARBA" id="ARBA00024799"/>
    </source>
</evidence>
<dbReference type="NCBIfam" id="TIGR00133">
    <property type="entry name" value="gatB"/>
    <property type="match status" value="1"/>
</dbReference>
<evidence type="ECO:0000256" key="11">
    <source>
        <dbReference type="HAMAP-Rule" id="MF_00121"/>
    </source>
</evidence>
<dbReference type="GO" id="GO:0070681">
    <property type="term" value="P:glutaminyl-tRNAGln biosynthesis via transamidation"/>
    <property type="evidence" value="ECO:0007669"/>
    <property type="project" value="TreeGrafter"/>
</dbReference>
<keyword evidence="13" id="KW-0808">Transferase</keyword>
<dbReference type="Gene3D" id="1.10.10.410">
    <property type="match status" value="1"/>
</dbReference>
<dbReference type="PANTHER" id="PTHR11659">
    <property type="entry name" value="GLUTAMYL-TRNA GLN AMIDOTRANSFERASE SUBUNIT B MITOCHONDRIAL AND PROKARYOTIC PET112-RELATED"/>
    <property type="match status" value="1"/>
</dbReference>
<keyword evidence="14" id="KW-1185">Reference proteome</keyword>
<feature type="domain" description="Asn/Gln amidotransferase" evidence="12">
    <location>
        <begin position="326"/>
        <end position="474"/>
    </location>
</feature>
<dbReference type="SUPFAM" id="SSF89095">
    <property type="entry name" value="GatB/YqeY motif"/>
    <property type="match status" value="1"/>
</dbReference>
<keyword evidence="7 11" id="KW-0648">Protein biosynthesis</keyword>
<evidence type="ECO:0000256" key="6">
    <source>
        <dbReference type="ARBA" id="ARBA00022840"/>
    </source>
</evidence>
<dbReference type="SUPFAM" id="SSF55931">
    <property type="entry name" value="Glutamine synthetase/guanido kinase"/>
    <property type="match status" value="1"/>
</dbReference>
<dbReference type="HAMAP" id="MF_00121">
    <property type="entry name" value="GatB"/>
    <property type="match status" value="1"/>
</dbReference>
<dbReference type="InterPro" id="IPR018027">
    <property type="entry name" value="Asn/Gln_amidotransferase"/>
</dbReference>
<dbReference type="GO" id="GO:0006412">
    <property type="term" value="P:translation"/>
    <property type="evidence" value="ECO:0007669"/>
    <property type="project" value="UniProtKB-UniRule"/>
</dbReference>
<evidence type="ECO:0000313" key="13">
    <source>
        <dbReference type="EMBL" id="SNZ10512.1"/>
    </source>
</evidence>
<dbReference type="GO" id="GO:0016740">
    <property type="term" value="F:transferase activity"/>
    <property type="evidence" value="ECO:0007669"/>
    <property type="project" value="UniProtKB-KW"/>
</dbReference>
<evidence type="ECO:0000256" key="1">
    <source>
        <dbReference type="ARBA" id="ARBA00005306"/>
    </source>
</evidence>
<evidence type="ECO:0000256" key="2">
    <source>
        <dbReference type="ARBA" id="ARBA00011123"/>
    </source>
</evidence>
<dbReference type="InterPro" id="IPR006075">
    <property type="entry name" value="Asn/Gln-tRNA_Trfase_suB/E_cat"/>
</dbReference>
<keyword evidence="5 11" id="KW-0547">Nucleotide-binding</keyword>
<gene>
    <name evidence="11" type="primary">gatB</name>
    <name evidence="13" type="ORF">SAMN06265182_1868</name>
</gene>
<dbReference type="Pfam" id="PF02934">
    <property type="entry name" value="GatB_N"/>
    <property type="match status" value="1"/>
</dbReference>
<sequence>MGDFEPVIGLEVHVQMSTQTKCFCSCKVEFGAEPNTNVCPVCLALPGSLPVLNRKALEYAIKASLALNCKVHELSVFARKNYFYPDLPKGYQISQYDKPLATDGYIDIKVDGKVERIRIHRLHMEEDAGKTIHSGKYSYVDLNRAGTPLMEIVSEPDIRSAVGARLYLEKLRNIMRYIGVSDADMEKGQLRCDVNISLRPKGEEKFGTKVEIKNINSFRFVQKAIEYEIERQAKLLKKGEKIVQETRLFDEKTGKTFTMRTKEEAHDYRYFPDPDLIPVRITSAYIEEIKNSLPELPDQKEKRYVEQLKLTEYDAEVLVADKDRAVFFEKAIEIYNKNPKSIANWIINELLGKLNEEGINITDSPVKPEHIAQIVELIDSGAISSKIAKEVFEEVFKTGKEPKQIVEEKGLKQVSDEGEIRKIVEEILVQHPAEVEKYKAGNTKLMGFFVGQVMKATKGKANPKVVNKILSQLLNG</sequence>
<evidence type="ECO:0000256" key="5">
    <source>
        <dbReference type="ARBA" id="ARBA00022741"/>
    </source>
</evidence>
<keyword evidence="4 11" id="KW-0436">Ligase</keyword>
<dbReference type="OrthoDB" id="9804078at2"/>
<evidence type="ECO:0000259" key="12">
    <source>
        <dbReference type="SMART" id="SM00845"/>
    </source>
</evidence>
<keyword evidence="6 11" id="KW-0067">ATP-binding</keyword>
<evidence type="ECO:0000313" key="14">
    <source>
        <dbReference type="Proteomes" id="UP000219036"/>
    </source>
</evidence>
<dbReference type="Gene3D" id="1.10.150.380">
    <property type="entry name" value="GatB domain, N-terminal subdomain"/>
    <property type="match status" value="1"/>
</dbReference>